<dbReference type="Gene3D" id="3.40.980.20">
    <property type="entry name" value="Four-carbon acid sugar kinase, nucleotide binding domain"/>
    <property type="match status" value="1"/>
</dbReference>
<evidence type="ECO:0000313" key="9">
    <source>
        <dbReference type="EMBL" id="QGZ34559.1"/>
    </source>
</evidence>
<dbReference type="EMBL" id="CP046908">
    <property type="protein sequence ID" value="QGZ34559.1"/>
    <property type="molecule type" value="Genomic_DNA"/>
</dbReference>
<dbReference type="InterPro" id="IPR031475">
    <property type="entry name" value="NBD_C"/>
</dbReference>
<dbReference type="Pfam" id="PF07005">
    <property type="entry name" value="SBD_N"/>
    <property type="match status" value="1"/>
</dbReference>
<dbReference type="GO" id="GO:0016301">
    <property type="term" value="F:kinase activity"/>
    <property type="evidence" value="ECO:0007669"/>
    <property type="project" value="UniProtKB-KW"/>
</dbReference>
<dbReference type="InterPro" id="IPR010737">
    <property type="entry name" value="4-carb_acid_sugar_kinase_N"/>
</dbReference>
<evidence type="ECO:0000313" key="10">
    <source>
        <dbReference type="Proteomes" id="UP000435648"/>
    </source>
</evidence>
<dbReference type="AlphaFoldDB" id="A0A857C6P9"/>
<evidence type="ECO:0000256" key="4">
    <source>
        <dbReference type="ARBA" id="ARBA00022777"/>
    </source>
</evidence>
<dbReference type="InterPro" id="IPR037051">
    <property type="entry name" value="4-carb_acid_sugar_kinase_N_sf"/>
</dbReference>
<evidence type="ECO:0000256" key="3">
    <source>
        <dbReference type="ARBA" id="ARBA00022741"/>
    </source>
</evidence>
<sequence>MSGYVFIGDDFTGASDTLATLAEAGIAARLCLERQGLARLPQTPRGKGAFPAVGIATDFRAGAPSEVEPRLRALMPLVRGCLPRFVHYKICSTFDSAPHVGNVGAAVAVLEEELSPALTVIVGGQPSLQRFCLFGTLFARAPDGQVHRIDRHPVMSRHPVTPMGEADLRRHLAAQGLGDVALLARPELADAAASVAAMADGSGRRVLVDAVDDTDIEMLGLALSLLETHGRPLLLVGASGVAEAVAGRAAETGGESVPDASALGPVPGPRLVLAGSRSAATAAQVATATRYTRLALGASDITGEGRELFAARCAQLLAGGTNVLAHLDPHADYGLAPDALSESLAELAARILALHPVAALAVAGGDTSGAVVRRLGFESLSFVARAGSGVAVCRGHAPGTPLDGMRLMLKGGQVGPLDLFDRFAA</sequence>
<dbReference type="OrthoDB" id="7686359at2"/>
<dbReference type="RefSeq" id="WP_158193525.1">
    <property type="nucleotide sequence ID" value="NZ_CP046908.1"/>
</dbReference>
<keyword evidence="3" id="KW-0547">Nucleotide-binding</keyword>
<accession>A0A857C6P9</accession>
<dbReference type="GO" id="GO:0005524">
    <property type="term" value="F:ATP binding"/>
    <property type="evidence" value="ECO:0007669"/>
    <property type="project" value="UniProtKB-KW"/>
</dbReference>
<dbReference type="SUPFAM" id="SSF142764">
    <property type="entry name" value="YgbK-like"/>
    <property type="match status" value="1"/>
</dbReference>
<keyword evidence="4 9" id="KW-0418">Kinase</keyword>
<dbReference type="Pfam" id="PF17042">
    <property type="entry name" value="NBD_C"/>
    <property type="match status" value="1"/>
</dbReference>
<keyword evidence="2" id="KW-0808">Transferase</keyword>
<keyword evidence="5" id="KW-0067">ATP-binding</keyword>
<name>A0A857C6P9_9HYPH</name>
<evidence type="ECO:0000259" key="7">
    <source>
        <dbReference type="Pfam" id="PF07005"/>
    </source>
</evidence>
<reference evidence="9 10" key="1">
    <citation type="submission" date="2019-12" db="EMBL/GenBank/DDBJ databases">
        <title>The genome of Stappia indica PHM037.</title>
        <authorList>
            <person name="Kacar D."/>
            <person name="Galan B."/>
            <person name="Canedo L."/>
            <person name="Rodriguez P."/>
            <person name="de la Calle F."/>
            <person name="Garcia J.L."/>
        </authorList>
    </citation>
    <scope>NUCLEOTIDE SEQUENCE [LARGE SCALE GENOMIC DNA]</scope>
    <source>
        <strain evidence="9 10">PHM037</strain>
    </source>
</reference>
<feature type="domain" description="Four-carbon acid sugar kinase nucleotide binding" evidence="8">
    <location>
        <begin position="271"/>
        <end position="420"/>
    </location>
</feature>
<comment type="similarity">
    <text evidence="1">Belongs to the four-carbon acid sugar kinase family.</text>
</comment>
<organism evidence="9 10">
    <name type="scientific">Stappia indica</name>
    <dbReference type="NCBI Taxonomy" id="538381"/>
    <lineage>
        <taxon>Bacteria</taxon>
        <taxon>Pseudomonadati</taxon>
        <taxon>Pseudomonadota</taxon>
        <taxon>Alphaproteobacteria</taxon>
        <taxon>Hyphomicrobiales</taxon>
        <taxon>Stappiaceae</taxon>
        <taxon>Stappia</taxon>
    </lineage>
</organism>
<evidence type="ECO:0000256" key="2">
    <source>
        <dbReference type="ARBA" id="ARBA00022679"/>
    </source>
</evidence>
<keyword evidence="6" id="KW-0119">Carbohydrate metabolism</keyword>
<evidence type="ECO:0000259" key="8">
    <source>
        <dbReference type="Pfam" id="PF17042"/>
    </source>
</evidence>
<dbReference type="KEGG" id="siw:GH266_08590"/>
<evidence type="ECO:0000256" key="1">
    <source>
        <dbReference type="ARBA" id="ARBA00005715"/>
    </source>
</evidence>
<evidence type="ECO:0000256" key="6">
    <source>
        <dbReference type="ARBA" id="ARBA00023277"/>
    </source>
</evidence>
<evidence type="ECO:0000256" key="5">
    <source>
        <dbReference type="ARBA" id="ARBA00022840"/>
    </source>
</evidence>
<proteinExistence type="inferred from homology"/>
<feature type="domain" description="Four-carbon acid sugar kinase N-terminal" evidence="7">
    <location>
        <begin position="5"/>
        <end position="244"/>
    </location>
</feature>
<gene>
    <name evidence="9" type="ORF">GH266_08590</name>
</gene>
<dbReference type="InterPro" id="IPR042213">
    <property type="entry name" value="NBD_C_sf"/>
</dbReference>
<dbReference type="Proteomes" id="UP000435648">
    <property type="component" value="Chromosome"/>
</dbReference>
<protein>
    <submittedName>
        <fullName evidence="9">Four-carbon acid sugar kinase family protein</fullName>
    </submittedName>
</protein>
<dbReference type="Gene3D" id="3.40.50.10840">
    <property type="entry name" value="Putative sugar-binding, N-terminal domain"/>
    <property type="match status" value="1"/>
</dbReference>